<feature type="transmembrane region" description="Helical" evidence="1">
    <location>
        <begin position="296"/>
        <end position="314"/>
    </location>
</feature>
<feature type="transmembrane region" description="Helical" evidence="1">
    <location>
        <begin position="120"/>
        <end position="138"/>
    </location>
</feature>
<keyword evidence="1" id="KW-0472">Membrane</keyword>
<feature type="transmembrane region" description="Helical" evidence="1">
    <location>
        <begin position="365"/>
        <end position="386"/>
    </location>
</feature>
<evidence type="ECO:0000313" key="3">
    <source>
        <dbReference type="Proteomes" id="UP000265366"/>
    </source>
</evidence>
<name>A0A3A1P262_9SPHN</name>
<proteinExistence type="predicted"/>
<keyword evidence="1" id="KW-0812">Transmembrane</keyword>
<dbReference type="InterPro" id="IPR036259">
    <property type="entry name" value="MFS_trans_sf"/>
</dbReference>
<dbReference type="SUPFAM" id="SSF103473">
    <property type="entry name" value="MFS general substrate transporter"/>
    <property type="match status" value="1"/>
</dbReference>
<reference evidence="2 3" key="1">
    <citation type="submission" date="2018-08" db="EMBL/GenBank/DDBJ databases">
        <title>Erythrobacter zhengii sp.nov., a bacterium isolated from deep-sea sediment.</title>
        <authorList>
            <person name="Fang C."/>
            <person name="Wu Y.-H."/>
            <person name="Sun C."/>
            <person name="Wang H."/>
            <person name="Cheng H."/>
            <person name="Meng F.-X."/>
            <person name="Wang C.-S."/>
            <person name="Xu X.-W."/>
        </authorList>
    </citation>
    <scope>NUCLEOTIDE SEQUENCE [LARGE SCALE GENOMIC DNA]</scope>
    <source>
        <strain evidence="2 3">CCTCC AB 2015396</strain>
    </source>
</reference>
<gene>
    <name evidence="2" type="ORF">D2V17_15850</name>
</gene>
<feature type="transmembrane region" description="Helical" evidence="1">
    <location>
        <begin position="265"/>
        <end position="284"/>
    </location>
</feature>
<evidence type="ECO:0008006" key="4">
    <source>
        <dbReference type="Google" id="ProtNLM"/>
    </source>
</evidence>
<organism evidence="2 3">
    <name type="scientific">Aurantiacibacter xanthus</name>
    <dbReference type="NCBI Taxonomy" id="1784712"/>
    <lineage>
        <taxon>Bacteria</taxon>
        <taxon>Pseudomonadati</taxon>
        <taxon>Pseudomonadota</taxon>
        <taxon>Alphaproteobacteria</taxon>
        <taxon>Sphingomonadales</taxon>
        <taxon>Erythrobacteraceae</taxon>
        <taxon>Aurantiacibacter</taxon>
    </lineage>
</organism>
<sequence length="432" mass="43881">MSSARPMGRYVSPLSPSHLSWQTGPAAYGSVHFGKSLLWAGEDALTLYILVRFLQIEPALAGAMFLASALWNAVCDGVFGGALLRWPVLQRILPALSIAAILAAGGGFAVLPMLPQGDPLAAGALLALFRTGFSLADLPHNALTRRLALEHGDLGIARLRAICSAAAALVVGFASLPVLLAEGVRSSSVMLLIGAVGLVAMVCMLPLPAMLAREAVRESLERAAGEGSFIDPALVVFCAASAVGLAGLAAAGKAMLHLDLGGPELTAGVLLLLTCGRLAAVWFWSPVARSIGSRSALALAYGLSAMFIPLFALIPQASPLTVLAALGVMSLPGGGVAMLSWAVLSETIGGKGGQTPARYAAAFGLFTMSIKIALGLSGFVVGGWLASVGQSADIEPAAFWPLGVAVMAGCGLAALLTHHMPGNTAPSAIPPA</sequence>
<feature type="transmembrane region" description="Helical" evidence="1">
    <location>
        <begin position="92"/>
        <end position="114"/>
    </location>
</feature>
<evidence type="ECO:0000256" key="1">
    <source>
        <dbReference type="SAM" id="Phobius"/>
    </source>
</evidence>
<protein>
    <recommendedName>
        <fullName evidence="4">MFS transporter</fullName>
    </recommendedName>
</protein>
<dbReference type="Proteomes" id="UP000265366">
    <property type="component" value="Unassembled WGS sequence"/>
</dbReference>
<feature type="transmembrane region" description="Helical" evidence="1">
    <location>
        <begin position="187"/>
        <end position="212"/>
    </location>
</feature>
<feature type="transmembrane region" description="Helical" evidence="1">
    <location>
        <begin position="159"/>
        <end position="181"/>
    </location>
</feature>
<feature type="transmembrane region" description="Helical" evidence="1">
    <location>
        <begin position="398"/>
        <end position="417"/>
    </location>
</feature>
<accession>A0A3A1P262</accession>
<feature type="transmembrane region" description="Helical" evidence="1">
    <location>
        <begin position="320"/>
        <end position="344"/>
    </location>
</feature>
<dbReference type="EMBL" id="QXFM01000120">
    <property type="protein sequence ID" value="RIV82252.1"/>
    <property type="molecule type" value="Genomic_DNA"/>
</dbReference>
<comment type="caution">
    <text evidence="2">The sequence shown here is derived from an EMBL/GenBank/DDBJ whole genome shotgun (WGS) entry which is preliminary data.</text>
</comment>
<keyword evidence="1" id="KW-1133">Transmembrane helix</keyword>
<evidence type="ECO:0000313" key="2">
    <source>
        <dbReference type="EMBL" id="RIV82252.1"/>
    </source>
</evidence>
<dbReference type="Pfam" id="PF13347">
    <property type="entry name" value="MFS_2"/>
    <property type="match status" value="1"/>
</dbReference>
<dbReference type="AlphaFoldDB" id="A0A3A1P262"/>
<dbReference type="OrthoDB" id="7535551at2"/>
<feature type="transmembrane region" description="Helical" evidence="1">
    <location>
        <begin position="233"/>
        <end position="253"/>
    </location>
</feature>
<keyword evidence="3" id="KW-1185">Reference proteome</keyword>